<evidence type="ECO:0000313" key="3">
    <source>
        <dbReference type="EMBL" id="KAK7292268.1"/>
    </source>
</evidence>
<dbReference type="PANTHER" id="PTHR34962">
    <property type="entry name" value="EMBRYO DEFECTIVE 1703-RELATED"/>
    <property type="match status" value="1"/>
</dbReference>
<keyword evidence="4" id="KW-1185">Reference proteome</keyword>
<evidence type="ECO:0000313" key="4">
    <source>
        <dbReference type="Proteomes" id="UP001372338"/>
    </source>
</evidence>
<reference evidence="3 4" key="1">
    <citation type="submission" date="2024-01" db="EMBL/GenBank/DDBJ databases">
        <title>The genomes of 5 underutilized Papilionoideae crops provide insights into root nodulation and disease resistanc.</title>
        <authorList>
            <person name="Yuan L."/>
        </authorList>
    </citation>
    <scope>NUCLEOTIDE SEQUENCE [LARGE SCALE GENOMIC DNA]</scope>
    <source>
        <strain evidence="3">ZHUSHIDOU_FW_LH</strain>
        <tissue evidence="3">Leaf</tissue>
    </source>
</reference>
<dbReference type="EMBL" id="JAYWIO010000001">
    <property type="protein sequence ID" value="KAK7292268.1"/>
    <property type="molecule type" value="Genomic_DNA"/>
</dbReference>
<name>A0AAN9J510_CROPI</name>
<evidence type="ECO:0000256" key="1">
    <source>
        <dbReference type="SAM" id="MobiDB-lite"/>
    </source>
</evidence>
<feature type="region of interest" description="Disordered" evidence="1">
    <location>
        <begin position="456"/>
        <end position="515"/>
    </location>
</feature>
<sequence>MASVNFSLFAPSYTNISIFTTPRTTPHLFIASSFPSPKKSPTYRKNHLRPKILKTLIPKPYSPPSLPLLPPQQQHHSPLLVFDIPSAAVEESVVIFQDSKLPESEATPTIQFSGEVQDLRVSDSVATTHCNSVSPGNFYADAFLTFFKYGVIFMVVNFLLNCICYFFVNDDGTVKRRLQFKNGKLELLDSGQNSNLSSYNSNLKNRDLEIAGRGREKWNLLLNAVAKAMPVNNAAATESVVDPLEKEKKIQEIKLMAREARRLEEMKKERGEVEEPDFDDESPLSSPRLVIEREIGARLSKLQNRIINNKDSSAALQVINSIGHSVKCAGGVAKDANKNVNQGNETLTFRKKLKFKSPSTKPKKTPKGFPGTRRESGAKKRDSAGMGAAKDYGSDVTDAAHILYEDKLVNQQDVKKQERVSRLPLEGKKLVDDKSNAILNHGSNLEKEMETLDLKTGAGVKTKNTNNGEIQETSFGKSAHEVIQSRESRTENSQGSLEENQDTDPINEKDDMQDINGSSRLDLAKKTSAANSVKVKQANTKTDVWWLNLRFVLVILMQRGPDGGQKALYKLNLSSEEHDQGVDSYIVAFEDHGDANNFSVLLESFFEDLDDFVAYPVPMTIKELNKEITSHAKKVVVVKKRQLQLYAGQPLTDAEMALRSLIEQDQNVP</sequence>
<protein>
    <submittedName>
        <fullName evidence="3">Uncharacterized protein</fullName>
    </submittedName>
</protein>
<feature type="region of interest" description="Disordered" evidence="1">
    <location>
        <begin position="352"/>
        <end position="390"/>
    </location>
</feature>
<feature type="compositionally biased region" description="Basic residues" evidence="1">
    <location>
        <begin position="352"/>
        <end position="366"/>
    </location>
</feature>
<keyword evidence="2" id="KW-0472">Membrane</keyword>
<comment type="caution">
    <text evidence="3">The sequence shown here is derived from an EMBL/GenBank/DDBJ whole genome shotgun (WGS) entry which is preliminary data.</text>
</comment>
<dbReference type="AlphaFoldDB" id="A0AAN9J510"/>
<feature type="compositionally biased region" description="Basic and acidic residues" evidence="1">
    <location>
        <begin position="478"/>
        <end position="490"/>
    </location>
</feature>
<proteinExistence type="predicted"/>
<dbReference type="PANTHER" id="PTHR34962:SF3">
    <property type="entry name" value="ABC SUBFAMILY C PROTEIN"/>
    <property type="match status" value="1"/>
</dbReference>
<accession>A0AAN9J510</accession>
<organism evidence="3 4">
    <name type="scientific">Crotalaria pallida</name>
    <name type="common">Smooth rattlebox</name>
    <name type="synonym">Crotalaria striata</name>
    <dbReference type="NCBI Taxonomy" id="3830"/>
    <lineage>
        <taxon>Eukaryota</taxon>
        <taxon>Viridiplantae</taxon>
        <taxon>Streptophyta</taxon>
        <taxon>Embryophyta</taxon>
        <taxon>Tracheophyta</taxon>
        <taxon>Spermatophyta</taxon>
        <taxon>Magnoliopsida</taxon>
        <taxon>eudicotyledons</taxon>
        <taxon>Gunneridae</taxon>
        <taxon>Pentapetalae</taxon>
        <taxon>rosids</taxon>
        <taxon>fabids</taxon>
        <taxon>Fabales</taxon>
        <taxon>Fabaceae</taxon>
        <taxon>Papilionoideae</taxon>
        <taxon>50 kb inversion clade</taxon>
        <taxon>genistoids sensu lato</taxon>
        <taxon>core genistoids</taxon>
        <taxon>Crotalarieae</taxon>
        <taxon>Crotalaria</taxon>
    </lineage>
</organism>
<keyword evidence="2" id="KW-1133">Transmembrane helix</keyword>
<feature type="compositionally biased region" description="Polar residues" evidence="1">
    <location>
        <begin position="462"/>
        <end position="476"/>
    </location>
</feature>
<feature type="compositionally biased region" description="Basic and acidic residues" evidence="1">
    <location>
        <begin position="372"/>
        <end position="383"/>
    </location>
</feature>
<feature type="transmembrane region" description="Helical" evidence="2">
    <location>
        <begin position="146"/>
        <end position="168"/>
    </location>
</feature>
<gene>
    <name evidence="3" type="ORF">RIF29_08046</name>
</gene>
<keyword evidence="2" id="KW-0812">Transmembrane</keyword>
<dbReference type="Proteomes" id="UP001372338">
    <property type="component" value="Unassembled WGS sequence"/>
</dbReference>
<evidence type="ECO:0000256" key="2">
    <source>
        <dbReference type="SAM" id="Phobius"/>
    </source>
</evidence>